<feature type="region of interest" description="Disordered" evidence="8">
    <location>
        <begin position="282"/>
        <end position="312"/>
    </location>
</feature>
<dbReference type="InterPro" id="IPR039024">
    <property type="entry name" value="RTC4"/>
</dbReference>
<name>A0A0C3H8S9_OIDMZ</name>
<dbReference type="Pfam" id="PF14474">
    <property type="entry name" value="RTC4"/>
    <property type="match status" value="1"/>
</dbReference>
<evidence type="ECO:0000256" key="8">
    <source>
        <dbReference type="SAM" id="MobiDB-lite"/>
    </source>
</evidence>
<evidence type="ECO:0000313" key="10">
    <source>
        <dbReference type="EMBL" id="KIN04616.1"/>
    </source>
</evidence>
<dbReference type="GO" id="GO:0005737">
    <property type="term" value="C:cytoplasm"/>
    <property type="evidence" value="ECO:0007669"/>
    <property type="project" value="UniProtKB-SubCell"/>
</dbReference>
<dbReference type="AlphaFoldDB" id="A0A0C3H8S9"/>
<feature type="compositionally biased region" description="Polar residues" evidence="8">
    <location>
        <begin position="97"/>
        <end position="106"/>
    </location>
</feature>
<keyword evidence="7" id="KW-0539">Nucleus</keyword>
<comment type="similarity">
    <text evidence="4">Belongs to the RTC4 family.</text>
</comment>
<feature type="compositionally biased region" description="Polar residues" evidence="8">
    <location>
        <begin position="1"/>
        <end position="10"/>
    </location>
</feature>
<dbReference type="InterPro" id="IPR028094">
    <property type="entry name" value="RTC4_C"/>
</dbReference>
<feature type="compositionally biased region" description="Polar residues" evidence="8">
    <location>
        <begin position="283"/>
        <end position="293"/>
    </location>
</feature>
<evidence type="ECO:0000256" key="3">
    <source>
        <dbReference type="ARBA" id="ARBA00004496"/>
    </source>
</evidence>
<evidence type="ECO:0000259" key="9">
    <source>
        <dbReference type="SMART" id="SM01312"/>
    </source>
</evidence>
<dbReference type="HOGENOM" id="CLU_030573_0_0_1"/>
<evidence type="ECO:0000313" key="11">
    <source>
        <dbReference type="Proteomes" id="UP000054321"/>
    </source>
</evidence>
<feature type="domain" description="Restriction of telomere capping protein 4 C-terminal" evidence="9">
    <location>
        <begin position="437"/>
        <end position="553"/>
    </location>
</feature>
<dbReference type="Proteomes" id="UP000054321">
    <property type="component" value="Unassembled WGS sequence"/>
</dbReference>
<protein>
    <recommendedName>
        <fullName evidence="5">Restriction of telomere capping protein 4</fullName>
    </recommendedName>
</protein>
<dbReference type="SMART" id="SM01312">
    <property type="entry name" value="RTC4"/>
    <property type="match status" value="1"/>
</dbReference>
<keyword evidence="11" id="KW-1185">Reference proteome</keyword>
<evidence type="ECO:0000256" key="2">
    <source>
        <dbReference type="ARBA" id="ARBA00004123"/>
    </source>
</evidence>
<evidence type="ECO:0000256" key="7">
    <source>
        <dbReference type="ARBA" id="ARBA00023242"/>
    </source>
</evidence>
<keyword evidence="6" id="KW-0963">Cytoplasm</keyword>
<gene>
    <name evidence="10" type="ORF">OIDMADRAFT_142477</name>
</gene>
<sequence>MYSLNWNQPGRRTGLTRDGYKAPNLLQSINSSKYRNTMRQKKPQSSVEESMGPVNEVLSEEGIYAPPKDQSDTSDEENASRAADIIPTVFIRRGSEDSNVNSQNSKGVAREIRGKGSSPLPERKAASSIKNTRSSRRLSPGSSSKRKNDENDAQLGTGMVDQFGQVKVKKAKAGKTYGLASHKRHTIRPQQQQSEGSPPAKQFKFPSALSPSYDEESDVNSPVKSDFKKLDSTEFDSPEEGVANTPPSTTFKRLDTTEFDSPMKSIAESPLKSTFRKVDMSGFESSSEESATNFRAPKKFEGQRLPPRKTSEPLTEELPLTQLPTFKKFPVEGDLAAKAQDIIGPRIDLPDLVPTPLDEDDDNFMTQLSRCPMCRRSVDPEELRKCGEMNTRQQEKFCRGHQKQDAEEEWSSRGYPEINWDILDSRISQHYTFIKNLINGADSHYKLLLDQTVKAGKDRTLLKSETNLTPGYYGTRGLRVISENIMREFTPLLKKRAIKDRLMAARGVTGFVQSVLVPELTVLLIMEDMNTAIGEARRVLKESAEIGELVHEEIRDVVLRRAEDSGEDDEECEENYY</sequence>
<evidence type="ECO:0000256" key="1">
    <source>
        <dbReference type="ARBA" id="ARBA00002738"/>
    </source>
</evidence>
<dbReference type="PANTHER" id="PTHR41391">
    <property type="entry name" value="RESTRICTION OF TELOMERE CAPPING PROTEIN 4"/>
    <property type="match status" value="1"/>
</dbReference>
<reference evidence="10 11" key="1">
    <citation type="submission" date="2014-04" db="EMBL/GenBank/DDBJ databases">
        <authorList>
            <consortium name="DOE Joint Genome Institute"/>
            <person name="Kuo A."/>
            <person name="Martino E."/>
            <person name="Perotto S."/>
            <person name="Kohler A."/>
            <person name="Nagy L.G."/>
            <person name="Floudas D."/>
            <person name="Copeland A."/>
            <person name="Barry K.W."/>
            <person name="Cichocki N."/>
            <person name="Veneault-Fourrey C."/>
            <person name="LaButti K."/>
            <person name="Lindquist E.A."/>
            <person name="Lipzen A."/>
            <person name="Lundell T."/>
            <person name="Morin E."/>
            <person name="Murat C."/>
            <person name="Sun H."/>
            <person name="Tunlid A."/>
            <person name="Henrissat B."/>
            <person name="Grigoriev I.V."/>
            <person name="Hibbett D.S."/>
            <person name="Martin F."/>
            <person name="Nordberg H.P."/>
            <person name="Cantor M.N."/>
            <person name="Hua S.X."/>
        </authorList>
    </citation>
    <scope>NUCLEOTIDE SEQUENCE [LARGE SCALE GENOMIC DNA]</scope>
    <source>
        <strain evidence="10 11">Zn</strain>
    </source>
</reference>
<dbReference type="OrthoDB" id="128308at2759"/>
<feature type="region of interest" description="Disordered" evidence="8">
    <location>
        <begin position="1"/>
        <end position="256"/>
    </location>
</feature>
<proteinExistence type="inferred from homology"/>
<evidence type="ECO:0000256" key="6">
    <source>
        <dbReference type="ARBA" id="ARBA00022490"/>
    </source>
</evidence>
<reference evidence="11" key="2">
    <citation type="submission" date="2015-01" db="EMBL/GenBank/DDBJ databases">
        <title>Evolutionary Origins and Diversification of the Mycorrhizal Mutualists.</title>
        <authorList>
            <consortium name="DOE Joint Genome Institute"/>
            <consortium name="Mycorrhizal Genomics Consortium"/>
            <person name="Kohler A."/>
            <person name="Kuo A."/>
            <person name="Nagy L.G."/>
            <person name="Floudas D."/>
            <person name="Copeland A."/>
            <person name="Barry K.W."/>
            <person name="Cichocki N."/>
            <person name="Veneault-Fourrey C."/>
            <person name="LaButti K."/>
            <person name="Lindquist E.A."/>
            <person name="Lipzen A."/>
            <person name="Lundell T."/>
            <person name="Morin E."/>
            <person name="Murat C."/>
            <person name="Riley R."/>
            <person name="Ohm R."/>
            <person name="Sun H."/>
            <person name="Tunlid A."/>
            <person name="Henrissat B."/>
            <person name="Grigoriev I.V."/>
            <person name="Hibbett D.S."/>
            <person name="Martin F."/>
        </authorList>
    </citation>
    <scope>NUCLEOTIDE SEQUENCE [LARGE SCALE GENOMIC DNA]</scope>
    <source>
        <strain evidence="11">Zn</strain>
    </source>
</reference>
<organism evidence="10 11">
    <name type="scientific">Oidiodendron maius (strain Zn)</name>
    <dbReference type="NCBI Taxonomy" id="913774"/>
    <lineage>
        <taxon>Eukaryota</taxon>
        <taxon>Fungi</taxon>
        <taxon>Dikarya</taxon>
        <taxon>Ascomycota</taxon>
        <taxon>Pezizomycotina</taxon>
        <taxon>Leotiomycetes</taxon>
        <taxon>Leotiomycetes incertae sedis</taxon>
        <taxon>Myxotrichaceae</taxon>
        <taxon>Oidiodendron</taxon>
    </lineage>
</organism>
<comment type="subcellular location">
    <subcellularLocation>
        <location evidence="3">Cytoplasm</location>
    </subcellularLocation>
    <subcellularLocation>
        <location evidence="2">Nucleus</location>
    </subcellularLocation>
</comment>
<dbReference type="InParanoid" id="A0A0C3H8S9"/>
<evidence type="ECO:0000256" key="4">
    <source>
        <dbReference type="ARBA" id="ARBA00009461"/>
    </source>
</evidence>
<dbReference type="GO" id="GO:0005634">
    <property type="term" value="C:nucleus"/>
    <property type="evidence" value="ECO:0007669"/>
    <property type="project" value="UniProtKB-SubCell"/>
</dbReference>
<dbReference type="EMBL" id="KN832872">
    <property type="protein sequence ID" value="KIN04616.1"/>
    <property type="molecule type" value="Genomic_DNA"/>
</dbReference>
<accession>A0A0C3H8S9</accession>
<dbReference type="PANTHER" id="PTHR41391:SF1">
    <property type="entry name" value="RESTRICTION OF TELOMERE CAPPING PROTEIN 4"/>
    <property type="match status" value="1"/>
</dbReference>
<comment type="function">
    <text evidence="1">May be involved in a process influencing telomere capping.</text>
</comment>
<evidence type="ECO:0000256" key="5">
    <source>
        <dbReference type="ARBA" id="ARBA00015162"/>
    </source>
</evidence>
<feature type="compositionally biased region" description="Polar residues" evidence="8">
    <location>
        <begin position="25"/>
        <end position="35"/>
    </location>
</feature>